<reference evidence="2" key="1">
    <citation type="submission" date="2024-02" db="EMBL/GenBank/DDBJ databases">
        <authorList>
            <consortium name="ELIXIR-Norway"/>
            <consortium name="Elixir Norway"/>
        </authorList>
    </citation>
    <scope>NUCLEOTIDE SEQUENCE</scope>
</reference>
<dbReference type="Proteomes" id="UP001497444">
    <property type="component" value="Chromosome 18"/>
</dbReference>
<feature type="compositionally biased region" description="Low complexity" evidence="1">
    <location>
        <begin position="394"/>
        <end position="403"/>
    </location>
</feature>
<feature type="compositionally biased region" description="Low complexity" evidence="1">
    <location>
        <begin position="372"/>
        <end position="383"/>
    </location>
</feature>
<evidence type="ECO:0000313" key="2">
    <source>
        <dbReference type="EMBL" id="CAK9266039.1"/>
    </source>
</evidence>
<feature type="compositionally biased region" description="Low complexity" evidence="1">
    <location>
        <begin position="334"/>
        <end position="350"/>
    </location>
</feature>
<gene>
    <name evidence="2" type="ORF">CSSPJE1EN1_LOCUS11517</name>
</gene>
<accession>A0ABP0WHX5</accession>
<sequence>MDVQDTIMLDAEDSEDAAAAQEESCSNENNVDTEMVDAFLMASPPMSSTTFLLLPASSCSSSSSDCLDAEIISVSSTYNKLLESEKSEEAGDSESRESRSTELLLQVAVPAAAAVAESYDLSCCCAAIPRAAAAPYKRFLAPKQLRADPRAVSGGAATEPDLLHVPESPASCDHQQVEENNCTGKSGSVAARVWSSEELLLRSDSGGCGLCRLLERAEIQLKKLKDVCGIRSSMTRRCCKCSDSPQELQEEVQQQQVGRLRLMRSSSSAHDDHKLGLTILSELKDDSAKLKLLVSALDNSLNKLGILQQRLQEDDEDDDVVADRSEKTKREEALQGSLQGAAAAAAISTVVPPPPAQDHDQQPPKNTLTNGTSTITQDSISSSCNNVADEEEVPTSSSSPTAAAGNLEVSDELDNVCCSICSHQRSSEDSCTKRVRCIVATAGGHHMESNKIQSLNYLQAVNA</sequence>
<proteinExistence type="predicted"/>
<feature type="compositionally biased region" description="Basic and acidic residues" evidence="1">
    <location>
        <begin position="321"/>
        <end position="333"/>
    </location>
</feature>
<evidence type="ECO:0000256" key="1">
    <source>
        <dbReference type="SAM" id="MobiDB-lite"/>
    </source>
</evidence>
<name>A0ABP0WHX5_9BRYO</name>
<evidence type="ECO:0000313" key="3">
    <source>
        <dbReference type="Proteomes" id="UP001497444"/>
    </source>
</evidence>
<protein>
    <submittedName>
        <fullName evidence="2">Uncharacterized protein</fullName>
    </submittedName>
</protein>
<feature type="region of interest" description="Disordered" evidence="1">
    <location>
        <begin position="312"/>
        <end position="403"/>
    </location>
</feature>
<dbReference type="EMBL" id="OZ020113">
    <property type="protein sequence ID" value="CAK9266039.1"/>
    <property type="molecule type" value="Genomic_DNA"/>
</dbReference>
<keyword evidence="3" id="KW-1185">Reference proteome</keyword>
<organism evidence="2 3">
    <name type="scientific">Sphagnum jensenii</name>
    <dbReference type="NCBI Taxonomy" id="128206"/>
    <lineage>
        <taxon>Eukaryota</taxon>
        <taxon>Viridiplantae</taxon>
        <taxon>Streptophyta</taxon>
        <taxon>Embryophyta</taxon>
        <taxon>Bryophyta</taxon>
        <taxon>Sphagnophytina</taxon>
        <taxon>Sphagnopsida</taxon>
        <taxon>Sphagnales</taxon>
        <taxon>Sphagnaceae</taxon>
        <taxon>Sphagnum</taxon>
    </lineage>
</organism>